<evidence type="ECO:0000313" key="2">
    <source>
        <dbReference type="EMBL" id="KAK3092297.1"/>
    </source>
</evidence>
<dbReference type="AlphaFoldDB" id="A0AA88XUW7"/>
<evidence type="ECO:0000259" key="1">
    <source>
        <dbReference type="Pfam" id="PF07177"/>
    </source>
</evidence>
<feature type="domain" description="NHR" evidence="1">
    <location>
        <begin position="168"/>
        <end position="233"/>
    </location>
</feature>
<reference evidence="2" key="1">
    <citation type="submission" date="2019-08" db="EMBL/GenBank/DDBJ databases">
        <title>The improved chromosome-level genome for the pearl oyster Pinctada fucata martensii using PacBio sequencing and Hi-C.</title>
        <authorList>
            <person name="Zheng Z."/>
        </authorList>
    </citation>
    <scope>NUCLEOTIDE SEQUENCE</scope>
    <source>
        <strain evidence="2">ZZ-2019</strain>
        <tissue evidence="2">Adductor muscle</tissue>
    </source>
</reference>
<dbReference type="Proteomes" id="UP001186944">
    <property type="component" value="Unassembled WGS sequence"/>
</dbReference>
<name>A0AA88XUW7_PINIB</name>
<evidence type="ECO:0000313" key="3">
    <source>
        <dbReference type="Proteomes" id="UP001186944"/>
    </source>
</evidence>
<accession>A0AA88XUW7</accession>
<dbReference type="InterPro" id="IPR043136">
    <property type="entry name" value="B30.2/SPRY_sf"/>
</dbReference>
<protein>
    <recommendedName>
        <fullName evidence="1">NHR domain-containing protein</fullName>
    </recommendedName>
</protein>
<organism evidence="2 3">
    <name type="scientific">Pinctada imbricata</name>
    <name type="common">Atlantic pearl-oyster</name>
    <name type="synonym">Pinctada martensii</name>
    <dbReference type="NCBI Taxonomy" id="66713"/>
    <lineage>
        <taxon>Eukaryota</taxon>
        <taxon>Metazoa</taxon>
        <taxon>Spiralia</taxon>
        <taxon>Lophotrochozoa</taxon>
        <taxon>Mollusca</taxon>
        <taxon>Bivalvia</taxon>
        <taxon>Autobranchia</taxon>
        <taxon>Pteriomorphia</taxon>
        <taxon>Pterioida</taxon>
        <taxon>Pterioidea</taxon>
        <taxon>Pteriidae</taxon>
        <taxon>Pinctada</taxon>
    </lineage>
</organism>
<proteinExistence type="predicted"/>
<dbReference type="InterPro" id="IPR006573">
    <property type="entry name" value="NHR_dom"/>
</dbReference>
<dbReference type="Gene3D" id="2.60.120.920">
    <property type="match status" value="1"/>
</dbReference>
<gene>
    <name evidence="2" type="ORF">FSP39_000962</name>
</gene>
<sequence>MQPRYRHSVNFTFEHPRLSTSTRNYNKLSLIYGVCVMKYSQKAKLGRMKDSEYIIMSRQLQDAIEEIQNLSTSVYEGRQGETTSMIEYANEMVVACYGQADPLLKELQSIKFMLVDGKYKDVISKMDGQMNKLLKCKETIRDNTEIATFKTPQEGYYSKTSELQLVPCGENLQLSENCRGIKWHQIYSGGLVFSHRPLSKLELISLRMTGSGSVAIGITQSDPNRLYRNIGKMFQENQLTIGINVKLLDSSRDVSMRIGGDIDDNKVFLVSEKERYTVTKKPGQTTWLVVYLRFGDVRVELVPDIGKVLRFSETIGHNIQLTEGNKRKAKLIEENISATCRLSRRIYCGEEVTFQVRPLKDKDTLPKMFSVNLGITTEGLQNGSFYDDNPFTAASRSWAIRTYLDNQNCLGKIHVAVSISGLVSMANAKGICGNAHLTREERQFGVAIIFQLFRCKLDIVAYKIKES</sequence>
<keyword evidence="3" id="KW-1185">Reference proteome</keyword>
<dbReference type="Pfam" id="PF07177">
    <property type="entry name" value="Neuralized"/>
    <property type="match status" value="1"/>
</dbReference>
<dbReference type="EMBL" id="VSWD01000009">
    <property type="protein sequence ID" value="KAK3092297.1"/>
    <property type="molecule type" value="Genomic_DNA"/>
</dbReference>
<comment type="caution">
    <text evidence="2">The sequence shown here is derived from an EMBL/GenBank/DDBJ whole genome shotgun (WGS) entry which is preliminary data.</text>
</comment>